<dbReference type="AlphaFoldDB" id="C4LDP2"/>
<sequence length="274" mass="30718">MSYRVLALDLDGTTLTSDYQILPAVRDAIRRLPSQVMVLLVTGRHHTAARPYHHELGLTTPVISCNGTYIYDYQTNSVLTENAIPHDTARQFLQLAQQHELNLVMYVTDRMALSASNPIAYMSVLERWSETFPATIRPAIARVSSFEEELANSEYVWKFVAEGDIERITAFAQLDWVQANFTGEQSWVNRIDFSRRGNTKGARLSEFLAQHQIDPAQVIAIGDNHNDISMLRMAGLGVAMANAEDEVKAVADRITQESNNGQGILDVLQEYFGV</sequence>
<dbReference type="PANTHER" id="PTHR10000:SF58">
    <property type="entry name" value="PYRIDOXAL PHOSPHATE PHOSPHATASE YBHA"/>
    <property type="match status" value="1"/>
</dbReference>
<dbReference type="STRING" id="595494.Tola_3064"/>
<reference evidence="2" key="1">
    <citation type="submission" date="2009-05" db="EMBL/GenBank/DDBJ databases">
        <title>Complete sequence of Tolumonas auensis DSM 9187.</title>
        <authorList>
            <consortium name="US DOE Joint Genome Institute"/>
            <person name="Lucas S."/>
            <person name="Copeland A."/>
            <person name="Lapidus A."/>
            <person name="Glavina del Rio T."/>
            <person name="Tice H."/>
            <person name="Bruce D."/>
            <person name="Goodwin L."/>
            <person name="Pitluck S."/>
            <person name="Chertkov O."/>
            <person name="Brettin T."/>
            <person name="Detter J.C."/>
            <person name="Han C."/>
            <person name="Larimer F."/>
            <person name="Land M."/>
            <person name="Hauser L."/>
            <person name="Kyrpides N."/>
            <person name="Mikhailova N."/>
            <person name="Spring S."/>
            <person name="Beller H."/>
        </authorList>
    </citation>
    <scope>NUCLEOTIDE SEQUENCE [LARGE SCALE GENOMIC DNA]</scope>
    <source>
        <strain evidence="2">DSM 9187 / TA4</strain>
    </source>
</reference>
<dbReference type="Proteomes" id="UP000009073">
    <property type="component" value="Chromosome"/>
</dbReference>
<dbReference type="CDD" id="cd07516">
    <property type="entry name" value="HAD_Pase"/>
    <property type="match status" value="1"/>
</dbReference>
<dbReference type="EMBL" id="CP001616">
    <property type="protein sequence ID" value="ACQ94653.1"/>
    <property type="molecule type" value="Genomic_DNA"/>
</dbReference>
<dbReference type="KEGG" id="tau:Tola_3064"/>
<dbReference type="Gene3D" id="3.40.50.1000">
    <property type="entry name" value="HAD superfamily/HAD-like"/>
    <property type="match status" value="1"/>
</dbReference>
<dbReference type="GO" id="GO:0016791">
    <property type="term" value="F:phosphatase activity"/>
    <property type="evidence" value="ECO:0007669"/>
    <property type="project" value="UniProtKB-ARBA"/>
</dbReference>
<evidence type="ECO:0000313" key="2">
    <source>
        <dbReference type="Proteomes" id="UP000009073"/>
    </source>
</evidence>
<dbReference type="GO" id="GO:0000287">
    <property type="term" value="F:magnesium ion binding"/>
    <property type="evidence" value="ECO:0007669"/>
    <property type="project" value="UniProtKB-ARBA"/>
</dbReference>
<dbReference type="GO" id="GO:0005829">
    <property type="term" value="C:cytosol"/>
    <property type="evidence" value="ECO:0007669"/>
    <property type="project" value="TreeGrafter"/>
</dbReference>
<keyword evidence="2" id="KW-1185">Reference proteome</keyword>
<dbReference type="NCBIfam" id="TIGR01484">
    <property type="entry name" value="HAD-SF-IIB"/>
    <property type="match status" value="1"/>
</dbReference>
<dbReference type="NCBIfam" id="TIGR00099">
    <property type="entry name" value="Cof-subfamily"/>
    <property type="match status" value="1"/>
</dbReference>
<accession>C4LDP2</accession>
<dbReference type="Gene3D" id="3.30.1240.10">
    <property type="match status" value="1"/>
</dbReference>
<dbReference type="SFLD" id="SFLDS00003">
    <property type="entry name" value="Haloacid_Dehalogenase"/>
    <property type="match status" value="1"/>
</dbReference>
<dbReference type="OrthoDB" id="9781413at2"/>
<proteinExistence type="predicted"/>
<dbReference type="InterPro" id="IPR036412">
    <property type="entry name" value="HAD-like_sf"/>
</dbReference>
<name>C4LDP2_TOLAT</name>
<dbReference type="InterPro" id="IPR023214">
    <property type="entry name" value="HAD_sf"/>
</dbReference>
<reference evidence="1 2" key="2">
    <citation type="journal article" date="2011" name="Stand. Genomic Sci.">
        <title>Complete genome sequence of Tolumonas auensis type strain (TA 4).</title>
        <authorList>
            <person name="Chertkov O."/>
            <person name="Copeland A."/>
            <person name="Lucas S."/>
            <person name="Lapidus A."/>
            <person name="Berry K.W."/>
            <person name="Detter J.C."/>
            <person name="Del Rio T.G."/>
            <person name="Hammon N."/>
            <person name="Dalin E."/>
            <person name="Tice H."/>
            <person name="Pitluck S."/>
            <person name="Richardson P."/>
            <person name="Bruce D."/>
            <person name="Goodwin L."/>
            <person name="Han C."/>
            <person name="Tapia R."/>
            <person name="Saunders E."/>
            <person name="Schmutz J."/>
            <person name="Brettin T."/>
            <person name="Larimer F."/>
            <person name="Land M."/>
            <person name="Hauser L."/>
            <person name="Spring S."/>
            <person name="Rohde M."/>
            <person name="Kyrpides N.C."/>
            <person name="Ivanova N."/>
            <person name="Goker M."/>
            <person name="Beller H.R."/>
            <person name="Klenk H.P."/>
            <person name="Woyke T."/>
        </authorList>
    </citation>
    <scope>NUCLEOTIDE SEQUENCE [LARGE SCALE GENOMIC DNA]</scope>
    <source>
        <strain evidence="2">DSM 9187 / TA4</strain>
    </source>
</reference>
<organism evidence="1 2">
    <name type="scientific">Tolumonas auensis (strain DSM 9187 / NBRC 110442 / TA 4)</name>
    <dbReference type="NCBI Taxonomy" id="595494"/>
    <lineage>
        <taxon>Bacteria</taxon>
        <taxon>Pseudomonadati</taxon>
        <taxon>Pseudomonadota</taxon>
        <taxon>Gammaproteobacteria</taxon>
        <taxon>Aeromonadales</taxon>
        <taxon>Aeromonadaceae</taxon>
        <taxon>Tolumonas</taxon>
    </lineage>
</organism>
<dbReference type="eggNOG" id="COG0561">
    <property type="taxonomic scope" value="Bacteria"/>
</dbReference>
<protein>
    <submittedName>
        <fullName evidence="1">Cof-like hydrolase</fullName>
    </submittedName>
</protein>
<evidence type="ECO:0000313" key="1">
    <source>
        <dbReference type="EMBL" id="ACQ94653.1"/>
    </source>
</evidence>
<dbReference type="InterPro" id="IPR000150">
    <property type="entry name" value="Cof"/>
</dbReference>
<dbReference type="RefSeq" id="WP_015880102.1">
    <property type="nucleotide sequence ID" value="NC_012691.1"/>
</dbReference>
<dbReference type="Pfam" id="PF08282">
    <property type="entry name" value="Hydrolase_3"/>
    <property type="match status" value="1"/>
</dbReference>
<keyword evidence="1" id="KW-0378">Hydrolase</keyword>
<dbReference type="SFLD" id="SFLDG01140">
    <property type="entry name" value="C2.B:_Phosphomannomutase_and_P"/>
    <property type="match status" value="1"/>
</dbReference>
<dbReference type="HOGENOM" id="CLU_044146_1_0_6"/>
<dbReference type="PROSITE" id="PS01229">
    <property type="entry name" value="COF_2"/>
    <property type="match status" value="1"/>
</dbReference>
<dbReference type="SUPFAM" id="SSF56784">
    <property type="entry name" value="HAD-like"/>
    <property type="match status" value="1"/>
</dbReference>
<gene>
    <name evidence="1" type="ordered locus">Tola_3064</name>
</gene>
<dbReference type="PANTHER" id="PTHR10000">
    <property type="entry name" value="PHOSPHOSERINE PHOSPHATASE"/>
    <property type="match status" value="1"/>
</dbReference>
<dbReference type="InterPro" id="IPR006379">
    <property type="entry name" value="HAD-SF_hydro_IIB"/>
</dbReference>